<organism evidence="2 3">
    <name type="scientific">Candidatus Yanofskybacteria bacterium RIFCSPHIGHO2_02_FULL_43_22</name>
    <dbReference type="NCBI Taxonomy" id="1802681"/>
    <lineage>
        <taxon>Bacteria</taxon>
        <taxon>Candidatus Yanofskyibacteriota</taxon>
    </lineage>
</organism>
<evidence type="ECO:0000256" key="1">
    <source>
        <dbReference type="SAM" id="Phobius"/>
    </source>
</evidence>
<evidence type="ECO:0000313" key="2">
    <source>
        <dbReference type="EMBL" id="OGN15028.1"/>
    </source>
</evidence>
<sequence>MNLKKYLRKKIKFDIRKLRKVDENAENIFKTHPPYYLFNTGDKDAVRDKVFFFNTDFDRRPFPENKQGCIETVNRCLDYTRREYPGYKLYYKSHPTAFGDEKLYNLDSFEIIKDRSVSEIFQYKNFNRIKHVFSIESTTTMIAYSIGLNSHVFYRLFREHFGKHGCAFYDSFLGAMPESFFISDLNQPVKENKIELKRDEAFEKHVAEQLNKNRGAVWFIIVDPGFLLIMISLSKLIKKLSPGRKVNLLITRHERWNAIDMNDPSIKENFDGYTFFPKVKYAIKLKNLTDAVKTVIAVKKFKIKSGDIICGMDMGSFLENCFVSYFKNNLSIEITTDQVFDFTHHFEDPPDLDDFKTKWSILFFTNIIEPLFGLYKGIRLYRPSQRNGGQFTRYRQALNNIFDFVYIFKYKQD</sequence>
<protein>
    <submittedName>
        <fullName evidence="2">Uncharacterized protein</fullName>
    </submittedName>
</protein>
<gene>
    <name evidence="2" type="ORF">A3J47_03365</name>
</gene>
<dbReference type="Proteomes" id="UP000176581">
    <property type="component" value="Unassembled WGS sequence"/>
</dbReference>
<proteinExistence type="predicted"/>
<reference evidence="2 3" key="1">
    <citation type="journal article" date="2016" name="Nat. Commun.">
        <title>Thousands of microbial genomes shed light on interconnected biogeochemical processes in an aquifer system.</title>
        <authorList>
            <person name="Anantharaman K."/>
            <person name="Brown C.T."/>
            <person name="Hug L.A."/>
            <person name="Sharon I."/>
            <person name="Castelle C.J."/>
            <person name="Probst A.J."/>
            <person name="Thomas B.C."/>
            <person name="Singh A."/>
            <person name="Wilkins M.J."/>
            <person name="Karaoz U."/>
            <person name="Brodie E.L."/>
            <person name="Williams K.H."/>
            <person name="Hubbard S.S."/>
            <person name="Banfield J.F."/>
        </authorList>
    </citation>
    <scope>NUCLEOTIDE SEQUENCE [LARGE SCALE GENOMIC DNA]</scope>
</reference>
<dbReference type="AlphaFoldDB" id="A0A1F8FR73"/>
<evidence type="ECO:0000313" key="3">
    <source>
        <dbReference type="Proteomes" id="UP000176581"/>
    </source>
</evidence>
<keyword evidence="1" id="KW-0812">Transmembrane</keyword>
<feature type="transmembrane region" description="Helical" evidence="1">
    <location>
        <begin position="216"/>
        <end position="237"/>
    </location>
</feature>
<accession>A0A1F8FR73</accession>
<dbReference type="EMBL" id="MGJV01000017">
    <property type="protein sequence ID" value="OGN15028.1"/>
    <property type="molecule type" value="Genomic_DNA"/>
</dbReference>
<name>A0A1F8FR73_9BACT</name>
<keyword evidence="1" id="KW-0472">Membrane</keyword>
<keyword evidence="1" id="KW-1133">Transmembrane helix</keyword>
<comment type="caution">
    <text evidence="2">The sequence shown here is derived from an EMBL/GenBank/DDBJ whole genome shotgun (WGS) entry which is preliminary data.</text>
</comment>